<reference evidence="2 3" key="1">
    <citation type="journal article" date="2011" name="Nat. Biotechnol.">
        <title>Comparative genomic analysis of the thermophilic biomass-degrading fungi Myceliophthora thermophila and Thielavia terrestris.</title>
        <authorList>
            <person name="Berka R.M."/>
            <person name="Grigoriev I.V."/>
            <person name="Otillar R."/>
            <person name="Salamov A."/>
            <person name="Grimwood J."/>
            <person name="Reid I."/>
            <person name="Ishmael N."/>
            <person name="John T."/>
            <person name="Darmond C."/>
            <person name="Moisan M.-C."/>
            <person name="Henrissat B."/>
            <person name="Coutinho P.M."/>
            <person name="Lombard V."/>
            <person name="Natvig D.O."/>
            <person name="Lindquist E."/>
            <person name="Schmutz J."/>
            <person name="Lucas S."/>
            <person name="Harris P."/>
            <person name="Powlowski J."/>
            <person name="Bellemare A."/>
            <person name="Taylor D."/>
            <person name="Butler G."/>
            <person name="de Vries R.P."/>
            <person name="Allijn I.E."/>
            <person name="van den Brink J."/>
            <person name="Ushinsky S."/>
            <person name="Storms R."/>
            <person name="Powell A.J."/>
            <person name="Paulsen I.T."/>
            <person name="Elbourne L.D.H."/>
            <person name="Baker S.E."/>
            <person name="Magnuson J."/>
            <person name="LaBoissiere S."/>
            <person name="Clutterbuck A.J."/>
            <person name="Martinez D."/>
            <person name="Wogulis M."/>
            <person name="de Leon A.L."/>
            <person name="Rey M.W."/>
            <person name="Tsang A."/>
        </authorList>
    </citation>
    <scope>NUCLEOTIDE SEQUENCE [LARGE SCALE GENOMIC DNA]</scope>
    <source>
        <strain evidence="3">ATCC 38088 / NRRL 8126</strain>
    </source>
</reference>
<dbReference type="Proteomes" id="UP000008181">
    <property type="component" value="Chromosome 2"/>
</dbReference>
<evidence type="ECO:0000313" key="2">
    <source>
        <dbReference type="EMBL" id="AEO65493.1"/>
    </source>
</evidence>
<dbReference type="HOGENOM" id="CLU_1939575_0_0_1"/>
<organism evidence="2 3">
    <name type="scientific">Thermothielavioides terrestris (strain ATCC 38088 / NRRL 8126)</name>
    <name type="common">Thielavia terrestris</name>
    <dbReference type="NCBI Taxonomy" id="578455"/>
    <lineage>
        <taxon>Eukaryota</taxon>
        <taxon>Fungi</taxon>
        <taxon>Dikarya</taxon>
        <taxon>Ascomycota</taxon>
        <taxon>Pezizomycotina</taxon>
        <taxon>Sordariomycetes</taxon>
        <taxon>Sordariomycetidae</taxon>
        <taxon>Sordariales</taxon>
        <taxon>Chaetomiaceae</taxon>
        <taxon>Thermothielavioides</taxon>
        <taxon>Thermothielavioides terrestris</taxon>
    </lineage>
</organism>
<keyword evidence="3" id="KW-1185">Reference proteome</keyword>
<sequence length="130" mass="14554">MGWAESRFFKLTRRSQPQDAEADGHKRNVRKSELLKVKKNLTACTALWPAGRADQSGVTQQQVDKAACRVRSSVAGVKSRRALQRPAAERGNSPRSMQEREPRVDRALAREHDWPSTNRFGRAEGGSGQQ</sequence>
<protein>
    <submittedName>
        <fullName evidence="2">Uncharacterized protein</fullName>
    </submittedName>
</protein>
<feature type="region of interest" description="Disordered" evidence="1">
    <location>
        <begin position="52"/>
        <end position="130"/>
    </location>
</feature>
<proteinExistence type="predicted"/>
<feature type="region of interest" description="Disordered" evidence="1">
    <location>
        <begin position="1"/>
        <end position="29"/>
    </location>
</feature>
<evidence type="ECO:0000256" key="1">
    <source>
        <dbReference type="SAM" id="MobiDB-lite"/>
    </source>
</evidence>
<evidence type="ECO:0000313" key="3">
    <source>
        <dbReference type="Proteomes" id="UP000008181"/>
    </source>
</evidence>
<dbReference type="RefSeq" id="XP_003651829.1">
    <property type="nucleotide sequence ID" value="XM_003651781.1"/>
</dbReference>
<accession>G2QZG7</accession>
<gene>
    <name evidence="2" type="ORF">THITE_2112552</name>
</gene>
<dbReference type="EMBL" id="CP003010">
    <property type="protein sequence ID" value="AEO65493.1"/>
    <property type="molecule type" value="Genomic_DNA"/>
</dbReference>
<dbReference type="KEGG" id="ttt:THITE_2112552"/>
<dbReference type="AlphaFoldDB" id="G2QZG7"/>
<feature type="compositionally biased region" description="Basic and acidic residues" evidence="1">
    <location>
        <begin position="97"/>
        <end position="114"/>
    </location>
</feature>
<name>G2QZG7_THETT</name>
<dbReference type="GeneID" id="11520474"/>